<dbReference type="EMBL" id="KE145359">
    <property type="protein sequence ID" value="EPE32601.1"/>
    <property type="molecule type" value="Genomic_DNA"/>
</dbReference>
<dbReference type="GO" id="GO:0004435">
    <property type="term" value="F:phosphatidylinositol-4,5-bisphosphate phospholipase C activity"/>
    <property type="evidence" value="ECO:0007669"/>
    <property type="project" value="UniProtKB-EC"/>
</dbReference>
<dbReference type="KEGG" id="glz:GLAREA_07735"/>
<dbReference type="SUPFAM" id="SSF47473">
    <property type="entry name" value="EF-hand"/>
    <property type="match status" value="1"/>
</dbReference>
<feature type="domain" description="C2" evidence="8">
    <location>
        <begin position="919"/>
        <end position="1079"/>
    </location>
</feature>
<dbReference type="SUPFAM" id="SSF50729">
    <property type="entry name" value="PH domain-like"/>
    <property type="match status" value="1"/>
</dbReference>
<dbReference type="InterPro" id="IPR000008">
    <property type="entry name" value="C2_dom"/>
</dbReference>
<dbReference type="InterPro" id="IPR011992">
    <property type="entry name" value="EF-hand-dom_pair"/>
</dbReference>
<dbReference type="STRING" id="1116229.S3DKM0"/>
<dbReference type="eggNOG" id="KOG0169">
    <property type="taxonomic scope" value="Eukaryota"/>
</dbReference>
<keyword evidence="3 6" id="KW-0442">Lipid degradation</keyword>
<dbReference type="SMART" id="SM00239">
    <property type="entry name" value="C2"/>
    <property type="match status" value="1"/>
</dbReference>
<dbReference type="CDD" id="cd00275">
    <property type="entry name" value="C2_PLC_like"/>
    <property type="match status" value="1"/>
</dbReference>
<keyword evidence="12" id="KW-1185">Reference proteome</keyword>
<feature type="region of interest" description="Disordered" evidence="7">
    <location>
        <begin position="709"/>
        <end position="776"/>
    </location>
</feature>
<dbReference type="SMART" id="SM00149">
    <property type="entry name" value="PLCYc"/>
    <property type="match status" value="1"/>
</dbReference>
<dbReference type="InterPro" id="IPR002048">
    <property type="entry name" value="EF_hand_dom"/>
</dbReference>
<keyword evidence="4 6" id="KW-0443">Lipid metabolism</keyword>
<feature type="compositionally biased region" description="Polar residues" evidence="7">
    <location>
        <begin position="83"/>
        <end position="96"/>
    </location>
</feature>
<dbReference type="EC" id="3.1.4.11" evidence="1 6"/>
<dbReference type="PROSITE" id="PS50222">
    <property type="entry name" value="EF_HAND_2"/>
    <property type="match status" value="1"/>
</dbReference>
<feature type="compositionally biased region" description="Low complexity" evidence="7">
    <location>
        <begin position="123"/>
        <end position="138"/>
    </location>
</feature>
<dbReference type="GeneID" id="19466787"/>
<feature type="region of interest" description="Disordered" evidence="7">
    <location>
        <begin position="1127"/>
        <end position="1147"/>
    </location>
</feature>
<dbReference type="GO" id="GO:0005509">
    <property type="term" value="F:calcium ion binding"/>
    <property type="evidence" value="ECO:0007669"/>
    <property type="project" value="InterPro"/>
</dbReference>
<feature type="compositionally biased region" description="Low complexity" evidence="7">
    <location>
        <begin position="51"/>
        <end position="79"/>
    </location>
</feature>
<evidence type="ECO:0000259" key="8">
    <source>
        <dbReference type="PROSITE" id="PS50004"/>
    </source>
</evidence>
<dbReference type="InterPro" id="IPR017946">
    <property type="entry name" value="PLC-like_Pdiesterase_TIM-brl"/>
</dbReference>
<feature type="compositionally biased region" description="Low complexity" evidence="7">
    <location>
        <begin position="23"/>
        <end position="37"/>
    </location>
</feature>
<dbReference type="PROSITE" id="PS50007">
    <property type="entry name" value="PIPLC_X_DOMAIN"/>
    <property type="match status" value="1"/>
</dbReference>
<dbReference type="Gene3D" id="2.60.40.150">
    <property type="entry name" value="C2 domain"/>
    <property type="match status" value="1"/>
</dbReference>
<evidence type="ECO:0000256" key="2">
    <source>
        <dbReference type="ARBA" id="ARBA00022801"/>
    </source>
</evidence>
<evidence type="ECO:0000256" key="4">
    <source>
        <dbReference type="ARBA" id="ARBA00023098"/>
    </source>
</evidence>
<feature type="region of interest" description="Disordered" evidence="7">
    <location>
        <begin position="977"/>
        <end position="1004"/>
    </location>
</feature>
<dbReference type="PROSITE" id="PS50004">
    <property type="entry name" value="C2"/>
    <property type="match status" value="1"/>
</dbReference>
<evidence type="ECO:0000256" key="3">
    <source>
        <dbReference type="ARBA" id="ARBA00022963"/>
    </source>
</evidence>
<dbReference type="Pfam" id="PF00388">
    <property type="entry name" value="PI-PLC-X"/>
    <property type="match status" value="1"/>
</dbReference>
<dbReference type="OMA" id="HWQREMS"/>
<dbReference type="InterPro" id="IPR001711">
    <property type="entry name" value="PLipase_C_Pinositol-sp_Y"/>
</dbReference>
<dbReference type="Pfam" id="PF00168">
    <property type="entry name" value="C2"/>
    <property type="match status" value="1"/>
</dbReference>
<proteinExistence type="predicted"/>
<evidence type="ECO:0000256" key="1">
    <source>
        <dbReference type="ARBA" id="ARBA00012368"/>
    </source>
</evidence>
<protein>
    <recommendedName>
        <fullName evidence="1 6">Phosphoinositide phospholipase C</fullName>
        <ecNumber evidence="1 6">3.1.4.11</ecNumber>
    </recommendedName>
</protein>
<dbReference type="SMART" id="SM00148">
    <property type="entry name" value="PLCXc"/>
    <property type="match status" value="1"/>
</dbReference>
<feature type="region of interest" description="Disordered" evidence="7">
    <location>
        <begin position="1"/>
        <end position="204"/>
    </location>
</feature>
<reference evidence="11 12" key="1">
    <citation type="journal article" date="2013" name="BMC Genomics">
        <title>Genomics-driven discovery of the pneumocandin biosynthetic gene cluster in the fungus Glarea lozoyensis.</title>
        <authorList>
            <person name="Chen L."/>
            <person name="Yue Q."/>
            <person name="Zhang X."/>
            <person name="Xiang M."/>
            <person name="Wang C."/>
            <person name="Li S."/>
            <person name="Che Y."/>
            <person name="Ortiz-Lopez F.J."/>
            <person name="Bills G.F."/>
            <person name="Liu X."/>
            <person name="An Z."/>
        </authorList>
    </citation>
    <scope>NUCLEOTIDE SEQUENCE [LARGE SCALE GENOMIC DNA]</scope>
    <source>
        <strain evidence="12">ATCC 20868 / MF5171</strain>
    </source>
</reference>
<feature type="domain" description="PI-PLC Y-box" evidence="9">
    <location>
        <begin position="794"/>
        <end position="912"/>
    </location>
</feature>
<dbReference type="InterPro" id="IPR011993">
    <property type="entry name" value="PH-like_dom_sf"/>
</dbReference>
<dbReference type="SUPFAM" id="SSF51695">
    <property type="entry name" value="PLC-like phosphodiesterases"/>
    <property type="match status" value="1"/>
</dbReference>
<dbReference type="Gene3D" id="2.30.29.30">
    <property type="entry name" value="Pleckstrin-homology domain (PH domain)/Phosphotyrosine-binding domain (PTB)"/>
    <property type="match status" value="1"/>
</dbReference>
<dbReference type="Proteomes" id="UP000016922">
    <property type="component" value="Unassembled WGS sequence"/>
</dbReference>
<keyword evidence="5" id="KW-0807">Transducer</keyword>
<dbReference type="Gene3D" id="3.20.20.190">
    <property type="entry name" value="Phosphatidylinositol (PI) phosphodiesterase"/>
    <property type="match status" value="2"/>
</dbReference>
<dbReference type="GO" id="GO:0048015">
    <property type="term" value="P:phosphatidylinositol-mediated signaling"/>
    <property type="evidence" value="ECO:0007669"/>
    <property type="project" value="TreeGrafter"/>
</dbReference>
<dbReference type="FunFam" id="2.30.29.30:FF:000396">
    <property type="entry name" value="Phosphoinositide phospholipase C"/>
    <property type="match status" value="1"/>
</dbReference>
<dbReference type="InterPro" id="IPR035892">
    <property type="entry name" value="C2_domain_sf"/>
</dbReference>
<evidence type="ECO:0000259" key="10">
    <source>
        <dbReference type="PROSITE" id="PS50222"/>
    </source>
</evidence>
<feature type="compositionally biased region" description="Polar residues" evidence="7">
    <location>
        <begin position="1"/>
        <end position="10"/>
    </location>
</feature>
<dbReference type="PANTHER" id="PTHR10336">
    <property type="entry name" value="PHOSPHOINOSITIDE-SPECIFIC PHOSPHOLIPASE C FAMILY PROTEIN"/>
    <property type="match status" value="1"/>
</dbReference>
<dbReference type="HOGENOM" id="CLU_002738_1_0_1"/>
<comment type="catalytic activity">
    <reaction evidence="6">
        <text>a 1,2-diacyl-sn-glycero-3-phospho-(1D-myo-inositol-4,5-bisphosphate) + H2O = 1D-myo-inositol 1,4,5-trisphosphate + a 1,2-diacyl-sn-glycerol + H(+)</text>
        <dbReference type="Rhea" id="RHEA:33179"/>
        <dbReference type="ChEBI" id="CHEBI:15377"/>
        <dbReference type="ChEBI" id="CHEBI:15378"/>
        <dbReference type="ChEBI" id="CHEBI:17815"/>
        <dbReference type="ChEBI" id="CHEBI:58456"/>
        <dbReference type="ChEBI" id="CHEBI:203600"/>
        <dbReference type="EC" id="3.1.4.11"/>
    </reaction>
</comment>
<dbReference type="GO" id="GO:0016042">
    <property type="term" value="P:lipid catabolic process"/>
    <property type="evidence" value="ECO:0007669"/>
    <property type="project" value="UniProtKB-KW"/>
</dbReference>
<dbReference type="PROSITE" id="PS50008">
    <property type="entry name" value="PIPLC_Y_DOMAIN"/>
    <property type="match status" value="1"/>
</dbReference>
<dbReference type="FunFam" id="2.60.40.150:FF:000201">
    <property type="entry name" value="Phosphoinositide phospholipase C"/>
    <property type="match status" value="1"/>
</dbReference>
<name>S3DKM0_GLAL2</name>
<dbReference type="RefSeq" id="XP_008080613.1">
    <property type="nucleotide sequence ID" value="XM_008082422.1"/>
</dbReference>
<feature type="compositionally biased region" description="Polar residues" evidence="7">
    <location>
        <begin position="1137"/>
        <end position="1147"/>
    </location>
</feature>
<evidence type="ECO:0000256" key="7">
    <source>
        <dbReference type="SAM" id="MobiDB-lite"/>
    </source>
</evidence>
<dbReference type="GO" id="GO:0051209">
    <property type="term" value="P:release of sequestered calcium ion into cytosol"/>
    <property type="evidence" value="ECO:0007669"/>
    <property type="project" value="TreeGrafter"/>
</dbReference>
<evidence type="ECO:0000313" key="12">
    <source>
        <dbReference type="Proteomes" id="UP000016922"/>
    </source>
</evidence>
<dbReference type="OrthoDB" id="269822at2759"/>
<evidence type="ECO:0000259" key="9">
    <source>
        <dbReference type="PROSITE" id="PS50008"/>
    </source>
</evidence>
<accession>S3DKM0</accession>
<dbReference type="PANTHER" id="PTHR10336:SF36">
    <property type="entry name" value="1-PHOSPHATIDYLINOSITOL 4,5-BISPHOSPHATE PHOSPHODIESTERASE BETA-4"/>
    <property type="match status" value="1"/>
</dbReference>
<evidence type="ECO:0000313" key="11">
    <source>
        <dbReference type="EMBL" id="EPE32601.1"/>
    </source>
</evidence>
<dbReference type="CDD" id="cd08598">
    <property type="entry name" value="PI-PLC1c_yeast"/>
    <property type="match status" value="1"/>
</dbReference>
<organism evidence="11 12">
    <name type="scientific">Glarea lozoyensis (strain ATCC 20868 / MF5171)</name>
    <dbReference type="NCBI Taxonomy" id="1116229"/>
    <lineage>
        <taxon>Eukaryota</taxon>
        <taxon>Fungi</taxon>
        <taxon>Dikarya</taxon>
        <taxon>Ascomycota</taxon>
        <taxon>Pezizomycotina</taxon>
        <taxon>Leotiomycetes</taxon>
        <taxon>Helotiales</taxon>
        <taxon>Helotiaceae</taxon>
        <taxon>Glarea</taxon>
    </lineage>
</organism>
<evidence type="ECO:0000256" key="5">
    <source>
        <dbReference type="ARBA" id="ARBA00023224"/>
    </source>
</evidence>
<dbReference type="PRINTS" id="PR00390">
    <property type="entry name" value="PHPHLIPASEC"/>
</dbReference>
<feature type="domain" description="EF-hand" evidence="10">
    <location>
        <begin position="416"/>
        <end position="451"/>
    </location>
</feature>
<dbReference type="InterPro" id="IPR000909">
    <property type="entry name" value="PLipase_C_PInositol-sp_X_dom"/>
</dbReference>
<dbReference type="CDD" id="cd13360">
    <property type="entry name" value="PH_PLC_fungal"/>
    <property type="match status" value="1"/>
</dbReference>
<dbReference type="InterPro" id="IPR037755">
    <property type="entry name" value="Plc1_PH"/>
</dbReference>
<dbReference type="SUPFAM" id="SSF49562">
    <property type="entry name" value="C2 domain (Calcium/lipid-binding domain, CaLB)"/>
    <property type="match status" value="1"/>
</dbReference>
<sequence>MTSNSSSPSLRATAAAMDPQPTSTPMKPASSRSSSTTRRSRPSHVQTGFLPPISSNYSMPSSAISASSITSSSLQASPIMSPETAQLTTNNSSIQGSPDGPRGRESDFPPPPFELPESIVSRKSSQSAMSEAMAASKSPGLIRRLSNRASQFAGRRRQSSTTAMSRDHSNGPVIMRRRSDSTNTAPEGRGAMFTDSDSDANGDYQEGYYLAGTEPARDFPSTTSSIGSSTIATSPSGGGAGPVIPSILLQGTKLTKVTKKKKQLLTFVLENEAAKVSWDKNRPSKSFYIDNIKDIRIGADASNYRQEVGLPQADEARFFSIIYVNPEKSKSKQSKVMHLIADDDQTFDLWITTLDAISKHRQDLMASLSSFHDKAVRSYWRTEMNRKFQDRPHTEDEEVIDVVGVERLCKSLHIHGSSLQLRLKFQQADYTKSGRLNFDEFQEFVKLMKRREDVRAIYREIATDASKGLTSNEFFNFLTDIQEEDVNADQQHWDGVFAKFARRSKTKEQAQQDLIDGEVPRMNEAALSSYLISTFNVPLHNAPAPNLDRPMNEYFISSSHNTYLLGRQVAGQSSVEAYISALNKGCRCVEVDCWDGKDGPVVMHGRTLTSQVSFRDVMTTISKYAFVKSPYPLWISLEVHCNPLQQTMMAQIIKETCGSKLITQPLEDLSTEQLPTPTQLMNKILIKVKKPRITSENEVTEVVAGRSRGSSLSSPYIRPQQMDGSAVPNGFLSSSPYPSRTARIMGRSQPKYSGSEGQDSLSSSTSDSESYFEDGQGANRAYRKHKTSNIVKVLGELGVYSAGLKFRGFDDPESKTYNHIFSFMEKTFDTNSKDQEDRRAIMRHNMRHMMRVYPNGWRVASTNFDPLRYWRRGVQMTALNWQTYDLGMQMNDAMFASGRDQSGYVLKPSDLREIKMIPTLPEEAGIGHVKRERKNVNFSIDVISAQQLMRPPPKALAPHRSVDPYIEVEVYHADDKDKDNKGVIGEGGLDASARDSTSGLGTPHRRRTQIIRENGFNPVFDKKFNFDLTTKYPDLVFVRWTVRCSQDGLNYNDKSPILATYTAKLSSLQQGYRTLPLFDGNGDQFLFSTLFCRIKVEPVTSIYVDGPEGTIEREGVFRTIRQTVFSRTPMSPKPSVDSGSFESQTRQ</sequence>
<dbReference type="Gene3D" id="1.10.238.10">
    <property type="entry name" value="EF-hand"/>
    <property type="match status" value="1"/>
</dbReference>
<evidence type="ECO:0000256" key="6">
    <source>
        <dbReference type="RuleBase" id="RU361133"/>
    </source>
</evidence>
<feature type="compositionally biased region" description="Low complexity" evidence="7">
    <location>
        <begin position="753"/>
        <end position="769"/>
    </location>
</feature>
<dbReference type="InterPro" id="IPR001192">
    <property type="entry name" value="PI-PLC_fam"/>
</dbReference>
<keyword evidence="2 6" id="KW-0378">Hydrolase</keyword>
<dbReference type="Pfam" id="PF00387">
    <property type="entry name" value="PI-PLC-Y"/>
    <property type="match status" value="1"/>
</dbReference>
<gene>
    <name evidence="11" type="ORF">GLAREA_07735</name>
</gene>
<dbReference type="AlphaFoldDB" id="S3DKM0"/>
<dbReference type="CDD" id="cd16207">
    <property type="entry name" value="EFh_ScPlc1p_like"/>
    <property type="match status" value="1"/>
</dbReference>